<dbReference type="AlphaFoldDB" id="A0A9W9MIH5"/>
<dbReference type="InterPro" id="IPR012951">
    <property type="entry name" value="BBE"/>
</dbReference>
<dbReference type="GeneID" id="83180920"/>
<dbReference type="PROSITE" id="PS51387">
    <property type="entry name" value="FAD_PCMH"/>
    <property type="match status" value="1"/>
</dbReference>
<dbReference type="RefSeq" id="XP_058307810.1">
    <property type="nucleotide sequence ID" value="XM_058453619.1"/>
</dbReference>
<comment type="caution">
    <text evidence="6">The sequence shown here is derived from an EMBL/GenBank/DDBJ whole genome shotgun (WGS) entry which is preliminary data.</text>
</comment>
<accession>A0A9W9MIH5</accession>
<dbReference type="InterPro" id="IPR006094">
    <property type="entry name" value="Oxid_FAD_bind_N"/>
</dbReference>
<keyword evidence="4" id="KW-0560">Oxidoreductase</keyword>
<dbReference type="Gene3D" id="3.40.462.20">
    <property type="match status" value="1"/>
</dbReference>
<evidence type="ECO:0000256" key="1">
    <source>
        <dbReference type="ARBA" id="ARBA00005466"/>
    </source>
</evidence>
<dbReference type="InterPro" id="IPR036318">
    <property type="entry name" value="FAD-bd_PCMH-like_sf"/>
</dbReference>
<feature type="domain" description="FAD-binding PCMH-type" evidence="5">
    <location>
        <begin position="42"/>
        <end position="215"/>
    </location>
</feature>
<evidence type="ECO:0000259" key="5">
    <source>
        <dbReference type="PROSITE" id="PS51387"/>
    </source>
</evidence>
<gene>
    <name evidence="6" type="ORF">N7498_006557</name>
</gene>
<dbReference type="Gene3D" id="3.30.465.10">
    <property type="match status" value="1"/>
</dbReference>
<dbReference type="InterPro" id="IPR050416">
    <property type="entry name" value="FAD-linked_Oxidoreductase"/>
</dbReference>
<keyword evidence="2" id="KW-0285">Flavoprotein</keyword>
<reference evidence="6" key="2">
    <citation type="journal article" date="2023" name="IMA Fungus">
        <title>Comparative genomic study of the Penicillium genus elucidates a diverse pangenome and 15 lateral gene transfer events.</title>
        <authorList>
            <person name="Petersen C."/>
            <person name="Sorensen T."/>
            <person name="Nielsen M.R."/>
            <person name="Sondergaard T.E."/>
            <person name="Sorensen J.L."/>
            <person name="Fitzpatrick D.A."/>
            <person name="Frisvad J.C."/>
            <person name="Nielsen K.L."/>
        </authorList>
    </citation>
    <scope>NUCLEOTIDE SEQUENCE</scope>
    <source>
        <strain evidence="6">IBT 15544</strain>
    </source>
</reference>
<comment type="similarity">
    <text evidence="1">Belongs to the oxygen-dependent FAD-linked oxidoreductase family.</text>
</comment>
<dbReference type="GO" id="GO:0016491">
    <property type="term" value="F:oxidoreductase activity"/>
    <property type="evidence" value="ECO:0007669"/>
    <property type="project" value="UniProtKB-KW"/>
</dbReference>
<dbReference type="InterPro" id="IPR016169">
    <property type="entry name" value="FAD-bd_PCMH_sub2"/>
</dbReference>
<evidence type="ECO:0000256" key="4">
    <source>
        <dbReference type="ARBA" id="ARBA00023002"/>
    </source>
</evidence>
<dbReference type="InterPro" id="IPR016166">
    <property type="entry name" value="FAD-bd_PCMH"/>
</dbReference>
<proteinExistence type="inferred from homology"/>
<dbReference type="GO" id="GO:0071949">
    <property type="term" value="F:FAD binding"/>
    <property type="evidence" value="ECO:0007669"/>
    <property type="project" value="InterPro"/>
</dbReference>
<evidence type="ECO:0000256" key="3">
    <source>
        <dbReference type="ARBA" id="ARBA00022827"/>
    </source>
</evidence>
<protein>
    <recommendedName>
        <fullName evidence="5">FAD-binding PCMH-type domain-containing protein</fullName>
    </recommendedName>
</protein>
<evidence type="ECO:0000313" key="7">
    <source>
        <dbReference type="Proteomes" id="UP001150904"/>
    </source>
</evidence>
<dbReference type="PANTHER" id="PTHR42973">
    <property type="entry name" value="BINDING OXIDOREDUCTASE, PUTATIVE (AFU_ORTHOLOGUE AFUA_1G17690)-RELATED"/>
    <property type="match status" value="1"/>
</dbReference>
<name>A0A9W9MIH5_9EURO</name>
<dbReference type="EMBL" id="JAPQKR010000013">
    <property type="protein sequence ID" value="KAJ5201894.1"/>
    <property type="molecule type" value="Genomic_DNA"/>
</dbReference>
<dbReference type="SUPFAM" id="SSF56176">
    <property type="entry name" value="FAD-binding/transporter-associated domain-like"/>
    <property type="match status" value="1"/>
</dbReference>
<keyword evidence="3" id="KW-0274">FAD</keyword>
<dbReference type="Pfam" id="PF08031">
    <property type="entry name" value="BBE"/>
    <property type="match status" value="1"/>
</dbReference>
<dbReference type="OrthoDB" id="407275at2759"/>
<keyword evidence="7" id="KW-1185">Reference proteome</keyword>
<sequence length="460" mass="49786">MGTIQSIPGHDCLLAAVGYDASLVTFRTDAFFASHIPLYNLNIPVYPVVLTYPKTTDQVADIVSCSVDNGYKVQARSGGHSYANYGLGGSNGAVVVDLKSFQQFSVDPDTHIATIGAGTLLGDLQTRLDHGGRAVAHGTCPQVGMGGHFTIGGLGPMSREWGMALDHVVEAEVVLANSTVIRASDSHNQDVFFAIKGAAAGFGIVTEFKLRTHEAPREAVQYSFTWNLGNTAEKSKLFKDWQRLISSENLSRKFATELVISGAGVLISGTYFGPREDNSANIVSLTDWMGMVGSGAETLMVSVVGGIPVPFYAKSMSFTPENLIPDDGVDAMFEYMDRTDKGTLTWFVIFDLEGGATNDVPTNATAYAHREAIMWMQSYAVNLFGPISKTTKEFLNGLNAVIASYHPGADFGAYPGYVDPYLDDPQRAYWGTNLPKLRTIKADIDPHDVFHNPQSVRRPT</sequence>
<organism evidence="6 7">
    <name type="scientific">Penicillium cinerascens</name>
    <dbReference type="NCBI Taxonomy" id="70096"/>
    <lineage>
        <taxon>Eukaryota</taxon>
        <taxon>Fungi</taxon>
        <taxon>Dikarya</taxon>
        <taxon>Ascomycota</taxon>
        <taxon>Pezizomycotina</taxon>
        <taxon>Eurotiomycetes</taxon>
        <taxon>Eurotiomycetidae</taxon>
        <taxon>Eurotiales</taxon>
        <taxon>Aspergillaceae</taxon>
        <taxon>Penicillium</taxon>
    </lineage>
</organism>
<evidence type="ECO:0000313" key="6">
    <source>
        <dbReference type="EMBL" id="KAJ5201894.1"/>
    </source>
</evidence>
<dbReference type="PANTHER" id="PTHR42973:SF17">
    <property type="entry name" value="OXIDASE, PUTATIVE (AFU_ORTHOLOGUE AFUA_6G14340)-RELATED"/>
    <property type="match status" value="1"/>
</dbReference>
<dbReference type="Pfam" id="PF01565">
    <property type="entry name" value="FAD_binding_4"/>
    <property type="match status" value="1"/>
</dbReference>
<evidence type="ECO:0000256" key="2">
    <source>
        <dbReference type="ARBA" id="ARBA00022630"/>
    </source>
</evidence>
<reference evidence="6" key="1">
    <citation type="submission" date="2022-12" db="EMBL/GenBank/DDBJ databases">
        <authorList>
            <person name="Petersen C."/>
        </authorList>
    </citation>
    <scope>NUCLEOTIDE SEQUENCE</scope>
    <source>
        <strain evidence="6">IBT 15544</strain>
    </source>
</reference>
<dbReference type="Proteomes" id="UP001150904">
    <property type="component" value="Unassembled WGS sequence"/>
</dbReference>